<keyword evidence="12" id="KW-1185">Reference proteome</keyword>
<evidence type="ECO:0000256" key="6">
    <source>
        <dbReference type="ARBA" id="ARBA00022989"/>
    </source>
</evidence>
<organism evidence="11 12">
    <name type="scientific">Pilimelia terevasa</name>
    <dbReference type="NCBI Taxonomy" id="53372"/>
    <lineage>
        <taxon>Bacteria</taxon>
        <taxon>Bacillati</taxon>
        <taxon>Actinomycetota</taxon>
        <taxon>Actinomycetes</taxon>
        <taxon>Micromonosporales</taxon>
        <taxon>Micromonosporaceae</taxon>
        <taxon>Pilimelia</taxon>
    </lineage>
</organism>
<dbReference type="InterPro" id="IPR037185">
    <property type="entry name" value="EmrE-like"/>
</dbReference>
<evidence type="ECO:0000313" key="11">
    <source>
        <dbReference type="EMBL" id="GGK22702.1"/>
    </source>
</evidence>
<dbReference type="InterPro" id="IPR000620">
    <property type="entry name" value="EamA_dom"/>
</dbReference>
<feature type="transmembrane region" description="Helical" evidence="9">
    <location>
        <begin position="202"/>
        <end position="222"/>
    </location>
</feature>
<feature type="compositionally biased region" description="Basic and acidic residues" evidence="8">
    <location>
        <begin position="300"/>
        <end position="311"/>
    </location>
</feature>
<feature type="transmembrane region" description="Helical" evidence="9">
    <location>
        <begin position="142"/>
        <end position="158"/>
    </location>
</feature>
<dbReference type="AlphaFoldDB" id="A0A8J3FJA1"/>
<dbReference type="Gene3D" id="1.10.3730.20">
    <property type="match status" value="1"/>
</dbReference>
<feature type="domain" description="EamA" evidence="10">
    <location>
        <begin position="10"/>
        <end position="134"/>
    </location>
</feature>
<keyword evidence="6 9" id="KW-1133">Transmembrane helix</keyword>
<comment type="similarity">
    <text evidence="2">Belongs to the EamA transporter family.</text>
</comment>
<reference evidence="11" key="2">
    <citation type="submission" date="2020-09" db="EMBL/GenBank/DDBJ databases">
        <authorList>
            <person name="Sun Q."/>
            <person name="Ohkuma M."/>
        </authorList>
    </citation>
    <scope>NUCLEOTIDE SEQUENCE</scope>
    <source>
        <strain evidence="11">JCM 3091</strain>
    </source>
</reference>
<keyword evidence="5 9" id="KW-0812">Transmembrane</keyword>
<dbReference type="PANTHER" id="PTHR22911:SF137">
    <property type="entry name" value="SOLUTE CARRIER FAMILY 35 MEMBER G2-RELATED"/>
    <property type="match status" value="1"/>
</dbReference>
<keyword evidence="3" id="KW-0813">Transport</keyword>
<evidence type="ECO:0000256" key="9">
    <source>
        <dbReference type="SAM" id="Phobius"/>
    </source>
</evidence>
<reference evidence="11" key="1">
    <citation type="journal article" date="2014" name="Int. J. Syst. Evol. Microbiol.">
        <title>Complete genome sequence of Corynebacterium casei LMG S-19264T (=DSM 44701T), isolated from a smear-ripened cheese.</title>
        <authorList>
            <consortium name="US DOE Joint Genome Institute (JGI-PGF)"/>
            <person name="Walter F."/>
            <person name="Albersmeier A."/>
            <person name="Kalinowski J."/>
            <person name="Ruckert C."/>
        </authorList>
    </citation>
    <scope>NUCLEOTIDE SEQUENCE</scope>
    <source>
        <strain evidence="11">JCM 3091</strain>
    </source>
</reference>
<gene>
    <name evidence="11" type="ORF">GCM10010124_14040</name>
</gene>
<comment type="caution">
    <text evidence="11">The sequence shown here is derived from an EMBL/GenBank/DDBJ whole genome shotgun (WGS) entry which is preliminary data.</text>
</comment>
<dbReference type="NCBIfam" id="TIGR00688">
    <property type="entry name" value="rarD"/>
    <property type="match status" value="1"/>
</dbReference>
<sequence>MLAATGAYGVWGLLILYWPLLEPAPALEILAHRVVWSLVIVAVVLAVQRDLRWIRTLHRRPRQAALLAAAGCLVGANWGLYIWAINSGHVVEAALGYYINPLCSALLGLLALREKMTGAQWVGVGLVMVGVVWLAAGAGRPPWVAVGLAATFACYGLLRKWAAVPSWRALAVETLMLAAPAAAYLTFLAATGQSHFADSPAGALLLASTGLVTALPLALFGFATVRTPLVVMGMLQYLLPTVQFVIGYYWLREPVSPTEIGAYCFVWAGAAVSLVSYARRQVPRSRLADPPAPEQLSRADTSRWHPLEEKPAPALAPQGSVERRPRHTFDCRGE</sequence>
<dbReference type="SUPFAM" id="SSF103481">
    <property type="entry name" value="Multidrug resistance efflux transporter EmrE"/>
    <property type="match status" value="2"/>
</dbReference>
<evidence type="ECO:0000256" key="3">
    <source>
        <dbReference type="ARBA" id="ARBA00022448"/>
    </source>
</evidence>
<evidence type="ECO:0000256" key="5">
    <source>
        <dbReference type="ARBA" id="ARBA00022692"/>
    </source>
</evidence>
<evidence type="ECO:0000256" key="2">
    <source>
        <dbReference type="ARBA" id="ARBA00007362"/>
    </source>
</evidence>
<dbReference type="Proteomes" id="UP000662200">
    <property type="component" value="Unassembled WGS sequence"/>
</dbReference>
<dbReference type="EMBL" id="BMQC01000003">
    <property type="protein sequence ID" value="GGK22702.1"/>
    <property type="molecule type" value="Genomic_DNA"/>
</dbReference>
<keyword evidence="4" id="KW-1003">Cell membrane</keyword>
<accession>A0A8J3FJA1</accession>
<feature type="transmembrane region" description="Helical" evidence="9">
    <location>
        <begin position="64"/>
        <end position="83"/>
    </location>
</feature>
<dbReference type="Pfam" id="PF00892">
    <property type="entry name" value="EamA"/>
    <property type="match status" value="1"/>
</dbReference>
<feature type="transmembrane region" description="Helical" evidence="9">
    <location>
        <begin position="95"/>
        <end position="112"/>
    </location>
</feature>
<feature type="transmembrane region" description="Helical" evidence="9">
    <location>
        <begin position="29"/>
        <end position="48"/>
    </location>
</feature>
<evidence type="ECO:0000313" key="12">
    <source>
        <dbReference type="Proteomes" id="UP000662200"/>
    </source>
</evidence>
<dbReference type="GO" id="GO:0005886">
    <property type="term" value="C:plasma membrane"/>
    <property type="evidence" value="ECO:0007669"/>
    <property type="project" value="UniProtKB-SubCell"/>
</dbReference>
<feature type="transmembrane region" description="Helical" evidence="9">
    <location>
        <begin position="170"/>
        <end position="190"/>
    </location>
</feature>
<evidence type="ECO:0000259" key="10">
    <source>
        <dbReference type="Pfam" id="PF00892"/>
    </source>
</evidence>
<evidence type="ECO:0000256" key="8">
    <source>
        <dbReference type="SAM" id="MobiDB-lite"/>
    </source>
</evidence>
<evidence type="ECO:0000256" key="1">
    <source>
        <dbReference type="ARBA" id="ARBA00004651"/>
    </source>
</evidence>
<feature type="compositionally biased region" description="Basic and acidic residues" evidence="8">
    <location>
        <begin position="321"/>
        <end position="334"/>
    </location>
</feature>
<protein>
    <submittedName>
        <fullName evidence="11">Protein RarD</fullName>
    </submittedName>
</protein>
<feature type="transmembrane region" description="Helical" evidence="9">
    <location>
        <begin position="119"/>
        <end position="136"/>
    </location>
</feature>
<dbReference type="PANTHER" id="PTHR22911">
    <property type="entry name" value="ACYL-MALONYL CONDENSING ENZYME-RELATED"/>
    <property type="match status" value="1"/>
</dbReference>
<feature type="region of interest" description="Disordered" evidence="8">
    <location>
        <begin position="286"/>
        <end position="334"/>
    </location>
</feature>
<evidence type="ECO:0000256" key="4">
    <source>
        <dbReference type="ARBA" id="ARBA00022475"/>
    </source>
</evidence>
<name>A0A8J3FJA1_9ACTN</name>
<feature type="transmembrane region" description="Helical" evidence="9">
    <location>
        <begin position="260"/>
        <end position="278"/>
    </location>
</feature>
<keyword evidence="7 9" id="KW-0472">Membrane</keyword>
<feature type="transmembrane region" description="Helical" evidence="9">
    <location>
        <begin position="229"/>
        <end position="248"/>
    </location>
</feature>
<comment type="subcellular location">
    <subcellularLocation>
        <location evidence="1">Cell membrane</location>
        <topology evidence="1">Multi-pass membrane protein</topology>
    </subcellularLocation>
</comment>
<proteinExistence type="inferred from homology"/>
<dbReference type="InterPro" id="IPR004626">
    <property type="entry name" value="RarD"/>
</dbReference>
<evidence type="ECO:0000256" key="7">
    <source>
        <dbReference type="ARBA" id="ARBA00023136"/>
    </source>
</evidence>